<evidence type="ECO:0000256" key="4">
    <source>
        <dbReference type="ARBA" id="ARBA00022989"/>
    </source>
</evidence>
<name>A0A1I5ET76_9HYPH</name>
<keyword evidence="5 6" id="KW-0472">Membrane</keyword>
<evidence type="ECO:0000256" key="1">
    <source>
        <dbReference type="ARBA" id="ARBA00004651"/>
    </source>
</evidence>
<dbReference type="Proteomes" id="UP000199236">
    <property type="component" value="Unassembled WGS sequence"/>
</dbReference>
<feature type="domain" description="Cardiolipin synthase N-terminal" evidence="7">
    <location>
        <begin position="14"/>
        <end position="56"/>
    </location>
</feature>
<keyword evidence="3 6" id="KW-0812">Transmembrane</keyword>
<evidence type="ECO:0000256" key="5">
    <source>
        <dbReference type="ARBA" id="ARBA00023136"/>
    </source>
</evidence>
<dbReference type="RefSeq" id="WP_090071030.1">
    <property type="nucleotide sequence ID" value="NZ_FOVR01000003.1"/>
</dbReference>
<organism evidence="8 9">
    <name type="scientific">Cohaesibacter marisflavi</name>
    <dbReference type="NCBI Taxonomy" id="655353"/>
    <lineage>
        <taxon>Bacteria</taxon>
        <taxon>Pseudomonadati</taxon>
        <taxon>Pseudomonadota</taxon>
        <taxon>Alphaproteobacteria</taxon>
        <taxon>Hyphomicrobiales</taxon>
        <taxon>Cohaesibacteraceae</taxon>
    </lineage>
</organism>
<evidence type="ECO:0000256" key="2">
    <source>
        <dbReference type="ARBA" id="ARBA00022475"/>
    </source>
</evidence>
<keyword evidence="2" id="KW-1003">Cell membrane</keyword>
<dbReference type="GO" id="GO:0005886">
    <property type="term" value="C:plasma membrane"/>
    <property type="evidence" value="ECO:0007669"/>
    <property type="project" value="UniProtKB-SubCell"/>
</dbReference>
<gene>
    <name evidence="8" type="ORF">SAMN04488056_103331</name>
</gene>
<proteinExistence type="predicted"/>
<evidence type="ECO:0000259" key="7">
    <source>
        <dbReference type="Pfam" id="PF13396"/>
    </source>
</evidence>
<sequence>MFTGYGLVGLIILILDIYAVIKVVGSHESTGAKLLWILGIIIFPLLGLIVWFFAGPGGRSSARL</sequence>
<dbReference type="Pfam" id="PF13396">
    <property type="entry name" value="PLDc_N"/>
    <property type="match status" value="1"/>
</dbReference>
<dbReference type="AlphaFoldDB" id="A0A1I5ET76"/>
<evidence type="ECO:0000256" key="3">
    <source>
        <dbReference type="ARBA" id="ARBA00022692"/>
    </source>
</evidence>
<evidence type="ECO:0000256" key="6">
    <source>
        <dbReference type="SAM" id="Phobius"/>
    </source>
</evidence>
<keyword evidence="4 6" id="KW-1133">Transmembrane helix</keyword>
<dbReference type="EMBL" id="FOVR01000003">
    <property type="protein sequence ID" value="SFO14590.1"/>
    <property type="molecule type" value="Genomic_DNA"/>
</dbReference>
<protein>
    <submittedName>
        <fullName evidence="8">Phospholipase_D-nuclease N-terminal</fullName>
    </submittedName>
</protein>
<feature type="transmembrane region" description="Helical" evidence="6">
    <location>
        <begin position="6"/>
        <end position="25"/>
    </location>
</feature>
<reference evidence="8 9" key="1">
    <citation type="submission" date="2016-10" db="EMBL/GenBank/DDBJ databases">
        <authorList>
            <person name="de Groot N.N."/>
        </authorList>
    </citation>
    <scope>NUCLEOTIDE SEQUENCE [LARGE SCALE GENOMIC DNA]</scope>
    <source>
        <strain evidence="8 9">CGMCC 1.9157</strain>
    </source>
</reference>
<accession>A0A1I5ET76</accession>
<dbReference type="STRING" id="655353.SAMN04488056_103331"/>
<dbReference type="InterPro" id="IPR027379">
    <property type="entry name" value="CLS_N"/>
</dbReference>
<evidence type="ECO:0000313" key="8">
    <source>
        <dbReference type="EMBL" id="SFO14590.1"/>
    </source>
</evidence>
<evidence type="ECO:0000313" key="9">
    <source>
        <dbReference type="Proteomes" id="UP000199236"/>
    </source>
</evidence>
<comment type="subcellular location">
    <subcellularLocation>
        <location evidence="1">Cell membrane</location>
        <topology evidence="1">Multi-pass membrane protein</topology>
    </subcellularLocation>
</comment>
<feature type="transmembrane region" description="Helical" evidence="6">
    <location>
        <begin position="34"/>
        <end position="54"/>
    </location>
</feature>
<keyword evidence="9" id="KW-1185">Reference proteome</keyword>